<dbReference type="InterPro" id="IPR010499">
    <property type="entry name" value="AraC_E-bd"/>
</dbReference>
<dbReference type="PANTHER" id="PTHR36444:SF3">
    <property type="entry name" value="TRANSCRIPTIONAL ACTIVATOR, PUTATIVE-RELATED"/>
    <property type="match status" value="1"/>
</dbReference>
<dbReference type="Gene3D" id="3.20.80.10">
    <property type="entry name" value="Regulatory factor, effector binding domain"/>
    <property type="match status" value="1"/>
</dbReference>
<dbReference type="InterPro" id="IPR053182">
    <property type="entry name" value="YobU-like_regulator"/>
</dbReference>
<gene>
    <name evidence="2" type="ORF">FE782_17755</name>
</gene>
<dbReference type="SUPFAM" id="SSF54593">
    <property type="entry name" value="Glyoxalase/Bleomycin resistance protein/Dihydroxybiphenyl dioxygenase"/>
    <property type="match status" value="2"/>
</dbReference>
<feature type="domain" description="VOC" evidence="1">
    <location>
        <begin position="179"/>
        <end position="295"/>
    </location>
</feature>
<dbReference type="AlphaFoldDB" id="A0A5R9GCL4"/>
<dbReference type="InterPro" id="IPR037523">
    <property type="entry name" value="VOC_core"/>
</dbReference>
<dbReference type="Pfam" id="PF06445">
    <property type="entry name" value="GyrI-like"/>
    <property type="match status" value="1"/>
</dbReference>
<dbReference type="RefSeq" id="WP_138195580.1">
    <property type="nucleotide sequence ID" value="NZ_VCIW01000012.1"/>
</dbReference>
<evidence type="ECO:0000313" key="3">
    <source>
        <dbReference type="Proteomes" id="UP000309676"/>
    </source>
</evidence>
<dbReference type="SUPFAM" id="SSF55136">
    <property type="entry name" value="Probable bacterial effector-binding domain"/>
    <property type="match status" value="1"/>
</dbReference>
<dbReference type="Proteomes" id="UP000309676">
    <property type="component" value="Unassembled WGS sequence"/>
</dbReference>
<dbReference type="SMART" id="SM00871">
    <property type="entry name" value="AraC_E_bind"/>
    <property type="match status" value="1"/>
</dbReference>
<sequence length="434" mass="47947">MFALGNAVGVLEAKIVWKDAFTVVGEKIRFDPSRGMPPSGNDIAKLWPRFNERVPEIGHVVGGAYGLCVFDADGVPGAPFDYIAGVGVSRADRVPEGMTAHTVSGGLYCVVTRQGVIDELGATFDYFWKEWLPNSGYVYGGGVEYEYYDERYRGNDDPASVMDIWFPIRPAKEAPLENRVASVFIHVTDLRRAADWYSRLLGLPVLEERLNGGPVYWFDLGDTGLVLDSDAYHRQDPSWRESMMPRIMFPAKDIDEAYRYVKERGTPFFEPERHGTMAYFNFADPEGNAQMVCWTAAAEAAPASASGGPIRPRIGGAFVDVKDMRATARWYAELLGVPFDESQAGSTIYSMPVTRGAALLLDGNRHANGESFTEICYFETDDFEAALAYAREQGFEPAGEPARFPDLSEFALLDPDGNRIVIAHMKGTGTEESA</sequence>
<dbReference type="InterPro" id="IPR011256">
    <property type="entry name" value="Reg_factor_effector_dom_sf"/>
</dbReference>
<evidence type="ECO:0000259" key="1">
    <source>
        <dbReference type="PROSITE" id="PS51819"/>
    </source>
</evidence>
<reference evidence="2 3" key="1">
    <citation type="submission" date="2019-05" db="EMBL/GenBank/DDBJ databases">
        <authorList>
            <person name="Narsing Rao M.P."/>
            <person name="Li W.J."/>
        </authorList>
    </citation>
    <scope>NUCLEOTIDE SEQUENCE [LARGE SCALE GENOMIC DNA]</scope>
    <source>
        <strain evidence="2 3">SYSU_K30003</strain>
    </source>
</reference>
<dbReference type="InterPro" id="IPR004360">
    <property type="entry name" value="Glyas_Fos-R_dOase_dom"/>
</dbReference>
<dbReference type="Gene3D" id="3.10.180.10">
    <property type="entry name" value="2,3-Dihydroxybiphenyl 1,2-Dioxygenase, domain 1"/>
    <property type="match status" value="2"/>
</dbReference>
<dbReference type="EMBL" id="VCIW01000012">
    <property type="protein sequence ID" value="TLS50894.1"/>
    <property type="molecule type" value="Genomic_DNA"/>
</dbReference>
<protein>
    <recommendedName>
        <fullName evidence="1">VOC domain-containing protein</fullName>
    </recommendedName>
</protein>
<keyword evidence="3" id="KW-1185">Reference proteome</keyword>
<feature type="domain" description="VOC" evidence="1">
    <location>
        <begin position="313"/>
        <end position="425"/>
    </location>
</feature>
<name>A0A5R9GCL4_9BACL</name>
<accession>A0A5R9GCL4</accession>
<dbReference type="PROSITE" id="PS51819">
    <property type="entry name" value="VOC"/>
    <property type="match status" value="2"/>
</dbReference>
<dbReference type="InterPro" id="IPR029442">
    <property type="entry name" value="GyrI-like"/>
</dbReference>
<dbReference type="PANTHER" id="PTHR36444">
    <property type="entry name" value="TRANSCRIPTIONAL REGULATOR PROTEIN YOBU-RELATED"/>
    <property type="match status" value="1"/>
</dbReference>
<dbReference type="OrthoDB" id="2797614at2"/>
<comment type="caution">
    <text evidence="2">The sequence shown here is derived from an EMBL/GenBank/DDBJ whole genome shotgun (WGS) entry which is preliminary data.</text>
</comment>
<proteinExistence type="predicted"/>
<dbReference type="InterPro" id="IPR029068">
    <property type="entry name" value="Glyas_Bleomycin-R_OHBP_Dase"/>
</dbReference>
<organism evidence="2 3">
    <name type="scientific">Paenibacillus antri</name>
    <dbReference type="NCBI Taxonomy" id="2582848"/>
    <lineage>
        <taxon>Bacteria</taxon>
        <taxon>Bacillati</taxon>
        <taxon>Bacillota</taxon>
        <taxon>Bacilli</taxon>
        <taxon>Bacillales</taxon>
        <taxon>Paenibacillaceae</taxon>
        <taxon>Paenibacillus</taxon>
    </lineage>
</organism>
<dbReference type="Pfam" id="PF00903">
    <property type="entry name" value="Glyoxalase"/>
    <property type="match status" value="2"/>
</dbReference>
<evidence type="ECO:0000313" key="2">
    <source>
        <dbReference type="EMBL" id="TLS50894.1"/>
    </source>
</evidence>